<dbReference type="Proteomes" id="UP000215914">
    <property type="component" value="Unassembled WGS sequence"/>
</dbReference>
<reference evidence="1" key="2">
    <citation type="submission" date="2020-06" db="EMBL/GenBank/DDBJ databases">
        <title>Helianthus annuus Genome sequencing and assembly Release 2.</title>
        <authorList>
            <person name="Gouzy J."/>
            <person name="Langlade N."/>
            <person name="Munos S."/>
        </authorList>
    </citation>
    <scope>NUCLEOTIDE SEQUENCE</scope>
    <source>
        <tissue evidence="1">Leaves</tissue>
    </source>
</reference>
<organism evidence="1 2">
    <name type="scientific">Helianthus annuus</name>
    <name type="common">Common sunflower</name>
    <dbReference type="NCBI Taxonomy" id="4232"/>
    <lineage>
        <taxon>Eukaryota</taxon>
        <taxon>Viridiplantae</taxon>
        <taxon>Streptophyta</taxon>
        <taxon>Embryophyta</taxon>
        <taxon>Tracheophyta</taxon>
        <taxon>Spermatophyta</taxon>
        <taxon>Magnoliopsida</taxon>
        <taxon>eudicotyledons</taxon>
        <taxon>Gunneridae</taxon>
        <taxon>Pentapetalae</taxon>
        <taxon>asterids</taxon>
        <taxon>campanulids</taxon>
        <taxon>Asterales</taxon>
        <taxon>Asteraceae</taxon>
        <taxon>Asteroideae</taxon>
        <taxon>Heliantheae alliance</taxon>
        <taxon>Heliantheae</taxon>
        <taxon>Helianthus</taxon>
    </lineage>
</organism>
<dbReference type="EMBL" id="MNCJ02000322">
    <property type="protein sequence ID" value="KAF5798243.1"/>
    <property type="molecule type" value="Genomic_DNA"/>
</dbReference>
<name>A0A9K3IJZ4_HELAN</name>
<evidence type="ECO:0000313" key="1">
    <source>
        <dbReference type="EMBL" id="KAF5798243.1"/>
    </source>
</evidence>
<proteinExistence type="predicted"/>
<protein>
    <submittedName>
        <fullName evidence="1">Uncharacterized protein</fullName>
    </submittedName>
</protein>
<gene>
    <name evidence="1" type="ORF">HanXRQr2_Chr07g0290561</name>
</gene>
<comment type="caution">
    <text evidence="1">The sequence shown here is derived from an EMBL/GenBank/DDBJ whole genome shotgun (WGS) entry which is preliminary data.</text>
</comment>
<keyword evidence="2" id="KW-1185">Reference proteome</keyword>
<sequence length="44" mass="5300">MKFNVYVDTIFDTRVFWYCASTKLGEFALDGYDWKLEKKLNCHC</sequence>
<reference evidence="1" key="1">
    <citation type="journal article" date="2017" name="Nature">
        <title>The sunflower genome provides insights into oil metabolism, flowering and Asterid evolution.</title>
        <authorList>
            <person name="Badouin H."/>
            <person name="Gouzy J."/>
            <person name="Grassa C.J."/>
            <person name="Murat F."/>
            <person name="Staton S.E."/>
            <person name="Cottret L."/>
            <person name="Lelandais-Briere C."/>
            <person name="Owens G.L."/>
            <person name="Carrere S."/>
            <person name="Mayjonade B."/>
            <person name="Legrand L."/>
            <person name="Gill N."/>
            <person name="Kane N.C."/>
            <person name="Bowers J.E."/>
            <person name="Hubner S."/>
            <person name="Bellec A."/>
            <person name="Berard A."/>
            <person name="Berges H."/>
            <person name="Blanchet N."/>
            <person name="Boniface M.C."/>
            <person name="Brunel D."/>
            <person name="Catrice O."/>
            <person name="Chaidir N."/>
            <person name="Claudel C."/>
            <person name="Donnadieu C."/>
            <person name="Faraut T."/>
            <person name="Fievet G."/>
            <person name="Helmstetter N."/>
            <person name="King M."/>
            <person name="Knapp S.J."/>
            <person name="Lai Z."/>
            <person name="Le Paslier M.C."/>
            <person name="Lippi Y."/>
            <person name="Lorenzon L."/>
            <person name="Mandel J.R."/>
            <person name="Marage G."/>
            <person name="Marchand G."/>
            <person name="Marquand E."/>
            <person name="Bret-Mestries E."/>
            <person name="Morien E."/>
            <person name="Nambeesan S."/>
            <person name="Nguyen T."/>
            <person name="Pegot-Espagnet P."/>
            <person name="Pouilly N."/>
            <person name="Raftis F."/>
            <person name="Sallet E."/>
            <person name="Schiex T."/>
            <person name="Thomas J."/>
            <person name="Vandecasteele C."/>
            <person name="Vares D."/>
            <person name="Vear F."/>
            <person name="Vautrin S."/>
            <person name="Crespi M."/>
            <person name="Mangin B."/>
            <person name="Burke J.M."/>
            <person name="Salse J."/>
            <person name="Munos S."/>
            <person name="Vincourt P."/>
            <person name="Rieseberg L.H."/>
            <person name="Langlade N.B."/>
        </authorList>
    </citation>
    <scope>NUCLEOTIDE SEQUENCE</scope>
    <source>
        <tissue evidence="1">Leaves</tissue>
    </source>
</reference>
<accession>A0A9K3IJZ4</accession>
<dbReference type="Gramene" id="mRNA:HanXRQr2_Chr07g0290561">
    <property type="protein sequence ID" value="mRNA:HanXRQr2_Chr07g0290561"/>
    <property type="gene ID" value="HanXRQr2_Chr07g0290561"/>
</dbReference>
<dbReference type="AlphaFoldDB" id="A0A9K3IJZ4"/>
<evidence type="ECO:0000313" key="2">
    <source>
        <dbReference type="Proteomes" id="UP000215914"/>
    </source>
</evidence>